<reference evidence="2 3" key="1">
    <citation type="submission" date="2024-07" db="EMBL/GenBank/DDBJ databases">
        <title>Chromosome-level genome assembly of the water stick insect Ranatra chinensis (Heteroptera: Nepidae).</title>
        <authorList>
            <person name="Liu X."/>
        </authorList>
    </citation>
    <scope>NUCLEOTIDE SEQUENCE [LARGE SCALE GENOMIC DNA]</scope>
    <source>
        <strain evidence="2">Cailab_2021Rc</strain>
        <tissue evidence="2">Muscle</tissue>
    </source>
</reference>
<evidence type="ECO:0000313" key="2">
    <source>
        <dbReference type="EMBL" id="KAL1115979.1"/>
    </source>
</evidence>
<feature type="compositionally biased region" description="Basic residues" evidence="1">
    <location>
        <begin position="187"/>
        <end position="196"/>
    </location>
</feature>
<dbReference type="EMBL" id="JBFDAA010000018">
    <property type="protein sequence ID" value="KAL1115979.1"/>
    <property type="molecule type" value="Genomic_DNA"/>
</dbReference>
<proteinExistence type="predicted"/>
<dbReference type="Proteomes" id="UP001558652">
    <property type="component" value="Unassembled WGS sequence"/>
</dbReference>
<protein>
    <submittedName>
        <fullName evidence="2">Uncharacterized protein</fullName>
    </submittedName>
</protein>
<evidence type="ECO:0000256" key="1">
    <source>
        <dbReference type="SAM" id="MobiDB-lite"/>
    </source>
</evidence>
<dbReference type="AlphaFoldDB" id="A0ABD0YJA1"/>
<feature type="region of interest" description="Disordered" evidence="1">
    <location>
        <begin position="43"/>
        <end position="85"/>
    </location>
</feature>
<comment type="caution">
    <text evidence="2">The sequence shown here is derived from an EMBL/GenBank/DDBJ whole genome shotgun (WGS) entry which is preliminary data.</text>
</comment>
<organism evidence="2 3">
    <name type="scientific">Ranatra chinensis</name>
    <dbReference type="NCBI Taxonomy" id="642074"/>
    <lineage>
        <taxon>Eukaryota</taxon>
        <taxon>Metazoa</taxon>
        <taxon>Ecdysozoa</taxon>
        <taxon>Arthropoda</taxon>
        <taxon>Hexapoda</taxon>
        <taxon>Insecta</taxon>
        <taxon>Pterygota</taxon>
        <taxon>Neoptera</taxon>
        <taxon>Paraneoptera</taxon>
        <taxon>Hemiptera</taxon>
        <taxon>Heteroptera</taxon>
        <taxon>Panheteroptera</taxon>
        <taxon>Nepomorpha</taxon>
        <taxon>Nepidae</taxon>
        <taxon>Ranatrinae</taxon>
        <taxon>Ranatra</taxon>
    </lineage>
</organism>
<keyword evidence="3" id="KW-1185">Reference proteome</keyword>
<name>A0ABD0YJA1_9HEMI</name>
<evidence type="ECO:0000313" key="3">
    <source>
        <dbReference type="Proteomes" id="UP001558652"/>
    </source>
</evidence>
<accession>A0ABD0YJA1</accession>
<gene>
    <name evidence="2" type="ORF">AAG570_005474</name>
</gene>
<sequence length="312" mass="34876">MNQLEKRLKPFLRDAEVQKQLREACGSGYSNELIEYYWANREKQPSDRVSQYPSGQFEDCMEGPSSNSRSRSWDTGKRRSGKGRRTFGRCEENSVLSDDASDPAIIIEKTICFKPRATPRATPVEKSQKAVETATLETPTALRLEQNNIPSNNATQEVPVEDSLEFDNCSLILSAGEESNVGERKDKQKKKKRRKWLKEEELRAEGNARAPKGGAGEEGIASCLFRGRDCRTAEQKLCPGMKSVPRCRNALIRGLELMRDRNNAANQLGGPGEGFPPLLKTPEQFLQPASPISPKLLPSSQFLMDSTEFPPL</sequence>
<feature type="region of interest" description="Disordered" evidence="1">
    <location>
        <begin position="178"/>
        <end position="197"/>
    </location>
</feature>